<organism evidence="1 2">
    <name type="scientific">Peribacillus castrilensis</name>
    <dbReference type="NCBI Taxonomy" id="2897690"/>
    <lineage>
        <taxon>Bacteria</taxon>
        <taxon>Bacillati</taxon>
        <taxon>Bacillota</taxon>
        <taxon>Bacilli</taxon>
        <taxon>Bacillales</taxon>
        <taxon>Bacillaceae</taxon>
        <taxon>Peribacillus</taxon>
    </lineage>
</organism>
<proteinExistence type="predicted"/>
<reference evidence="1 2" key="1">
    <citation type="submission" date="2023-03" db="EMBL/GenBank/DDBJ databases">
        <title>Bacillus Genome Sequencing.</title>
        <authorList>
            <person name="Dunlap C."/>
        </authorList>
    </citation>
    <scope>NUCLEOTIDE SEQUENCE [LARGE SCALE GENOMIC DNA]</scope>
    <source>
        <strain evidence="1 2">B-41290</strain>
    </source>
</reference>
<dbReference type="Proteomes" id="UP001307168">
    <property type="component" value="Unassembled WGS sequence"/>
</dbReference>
<gene>
    <name evidence="1" type="ORF">P4706_21170</name>
</gene>
<sequence>MYQSKSVEPEKNIGNYVIMISLVEFRAIYTFRLNPESSDSENGRQLIL</sequence>
<name>A0AAW9NFT9_9BACI</name>
<evidence type="ECO:0000313" key="2">
    <source>
        <dbReference type="Proteomes" id="UP001307168"/>
    </source>
</evidence>
<evidence type="ECO:0000313" key="1">
    <source>
        <dbReference type="EMBL" id="MEC0275555.1"/>
    </source>
</evidence>
<dbReference type="AlphaFoldDB" id="A0AAW9NFT9"/>
<comment type="caution">
    <text evidence="1">The sequence shown here is derived from an EMBL/GenBank/DDBJ whole genome shotgun (WGS) entry which is preliminary data.</text>
</comment>
<protein>
    <submittedName>
        <fullName evidence="1">Uncharacterized protein</fullName>
    </submittedName>
</protein>
<keyword evidence="2" id="KW-1185">Reference proteome</keyword>
<dbReference type="EMBL" id="JARNBH010000026">
    <property type="protein sequence ID" value="MEC0275555.1"/>
    <property type="molecule type" value="Genomic_DNA"/>
</dbReference>
<dbReference type="RefSeq" id="WP_162604378.1">
    <property type="nucleotide sequence ID" value="NZ_JARNBH010000026.1"/>
</dbReference>
<accession>A0AAW9NFT9</accession>